<gene>
    <name evidence="1" type="ORF">FAES_4947</name>
</gene>
<dbReference type="AlphaFoldDB" id="I0KFP3"/>
<dbReference type="RefSeq" id="WP_015334045.1">
    <property type="nucleotide sequence ID" value="NC_020054.1"/>
</dbReference>
<dbReference type="OrthoDB" id="797757at2"/>
<dbReference type="KEGG" id="fae:FAES_4947"/>
<dbReference type="EMBL" id="HE796683">
    <property type="protein sequence ID" value="CCH02946.1"/>
    <property type="molecule type" value="Genomic_DNA"/>
</dbReference>
<organism evidence="1 2">
    <name type="scientific">Fibrella aestuarina BUZ 2</name>
    <dbReference type="NCBI Taxonomy" id="1166018"/>
    <lineage>
        <taxon>Bacteria</taxon>
        <taxon>Pseudomonadati</taxon>
        <taxon>Bacteroidota</taxon>
        <taxon>Cytophagia</taxon>
        <taxon>Cytophagales</taxon>
        <taxon>Spirosomataceae</taxon>
        <taxon>Fibrella</taxon>
    </lineage>
</organism>
<dbReference type="Proteomes" id="UP000011058">
    <property type="component" value="Chromosome"/>
</dbReference>
<keyword evidence="2" id="KW-1185">Reference proteome</keyword>
<protein>
    <submittedName>
        <fullName evidence="1">Uncharacterized protein</fullName>
    </submittedName>
</protein>
<evidence type="ECO:0000313" key="2">
    <source>
        <dbReference type="Proteomes" id="UP000011058"/>
    </source>
</evidence>
<sequence>MQTDKTPTYAVPLKDAEQWVTNWVSANTEGKTLDPTDMRAFLVHREDFIELLRQYDTEYVRLYMGRRKDVDSDGQLKACLLMVSATRQGTIDPKASDPDLIVDLVGQVTIQEDDTTLEANYQVFDFSQICPPMCDPTSPLFIGEPDARCQ</sequence>
<evidence type="ECO:0000313" key="1">
    <source>
        <dbReference type="EMBL" id="CCH02946.1"/>
    </source>
</evidence>
<dbReference type="eggNOG" id="ENOG5032U10">
    <property type="taxonomic scope" value="Bacteria"/>
</dbReference>
<dbReference type="HOGENOM" id="CLU_2023663_0_0_10"/>
<proteinExistence type="predicted"/>
<dbReference type="STRING" id="1166018.FAES_4947"/>
<accession>I0KFP3</accession>
<reference evidence="1 2" key="1">
    <citation type="journal article" date="2012" name="J. Bacteriol.">
        <title>Genome Sequence of Fibrella aestuarina BUZ 2T, a Filamentous Marine Bacterium.</title>
        <authorList>
            <person name="Filippini M."/>
            <person name="Qi W."/>
            <person name="Blom J."/>
            <person name="Goesmann A."/>
            <person name="Smits T.H."/>
            <person name="Bagheri H.C."/>
        </authorList>
    </citation>
    <scope>NUCLEOTIDE SEQUENCE [LARGE SCALE GENOMIC DNA]</scope>
    <source>
        <strain evidence="2">BUZ 2T</strain>
    </source>
</reference>
<name>I0KFP3_9BACT</name>